<evidence type="ECO:0000256" key="1">
    <source>
        <dbReference type="ARBA" id="ARBA00004418"/>
    </source>
</evidence>
<comment type="similarity">
    <text evidence="5">Belongs to the bacterial solute-binding protein PotD/PotF family.</text>
</comment>
<dbReference type="PIRSF" id="PIRSF019574">
    <property type="entry name" value="Periplasmic_polyamine_BP"/>
    <property type="match status" value="1"/>
</dbReference>
<dbReference type="SUPFAM" id="SSF53850">
    <property type="entry name" value="Periplasmic binding protein-like II"/>
    <property type="match status" value="1"/>
</dbReference>
<evidence type="ECO:0000256" key="2">
    <source>
        <dbReference type="ARBA" id="ARBA00022448"/>
    </source>
</evidence>
<dbReference type="PANTHER" id="PTHR30222:SF12">
    <property type="entry name" value="NORSPERMIDINE SENSOR"/>
    <property type="match status" value="1"/>
</dbReference>
<dbReference type="InterPro" id="IPR001188">
    <property type="entry name" value="Sperm_putr-bd"/>
</dbReference>
<keyword evidence="8" id="KW-1185">Reference proteome</keyword>
<dbReference type="EMBL" id="AWXZ01000037">
    <property type="protein sequence ID" value="ESR23879.1"/>
    <property type="molecule type" value="Genomic_DNA"/>
</dbReference>
<dbReference type="Proteomes" id="UP000017819">
    <property type="component" value="Unassembled WGS sequence"/>
</dbReference>
<dbReference type="Gene3D" id="3.40.190.10">
    <property type="entry name" value="Periplasmic binding protein-like II"/>
    <property type="match status" value="2"/>
</dbReference>
<keyword evidence="3 6" id="KW-0732">Signal</keyword>
<feature type="chain" id="PRO_5004726673" description="Putrescine-binding periplasmic protein" evidence="6">
    <location>
        <begin position="24"/>
        <end position="344"/>
    </location>
</feature>
<keyword evidence="2 5" id="KW-0813">Transport</keyword>
<organism evidence="7 8">
    <name type="scientific">Lutibaculum baratangense AMV1</name>
    <dbReference type="NCBI Taxonomy" id="631454"/>
    <lineage>
        <taxon>Bacteria</taxon>
        <taxon>Pseudomonadati</taxon>
        <taxon>Pseudomonadota</taxon>
        <taxon>Alphaproteobacteria</taxon>
        <taxon>Hyphomicrobiales</taxon>
        <taxon>Tepidamorphaceae</taxon>
        <taxon>Lutibaculum</taxon>
    </lineage>
</organism>
<protein>
    <recommendedName>
        <fullName evidence="5">Putrescine-binding periplasmic protein</fullName>
    </recommendedName>
</protein>
<comment type="caution">
    <text evidence="7">The sequence shown here is derived from an EMBL/GenBank/DDBJ whole genome shotgun (WGS) entry which is preliminary data.</text>
</comment>
<name>V4REV7_9HYPH</name>
<dbReference type="PRINTS" id="PR00909">
    <property type="entry name" value="SPERMDNBNDNG"/>
</dbReference>
<sequence>MKWTTGAGLTAAALLASTGLASAEGKLNIFNWGNYTSPELIEKFKKEYDVDVTVTDYDSNDTALAKVKAGGHGFDIVVPSHSYMPIWINEGLLLESRPDQMENFEHMSDRWKDVDWDPGRRFSVPWQWGTTGMAVNTSVYDGDPNTSAIFMDPPEELVGKVNVVPEMIDVMNLAIRYVGGEPCTSDREVLRKTRDAMMAARDKWMSMDYGTTEKLAAGDMVASVNWNGSTLRARMQNPDIVYGYPREGYPLWMDSAAVLADAQNPENAKLFLNFIMDPENAAMISNFARYANGIDGSEQYMAEDMKGAPEIDVPEEFQSAGAFNPSCPPEVQQMYTQIWTQLQK</sequence>
<evidence type="ECO:0000313" key="8">
    <source>
        <dbReference type="Proteomes" id="UP000017819"/>
    </source>
</evidence>
<dbReference type="GO" id="GO:0042597">
    <property type="term" value="C:periplasmic space"/>
    <property type="evidence" value="ECO:0007669"/>
    <property type="project" value="UniProtKB-SubCell"/>
</dbReference>
<proteinExistence type="inferred from homology"/>
<keyword evidence="4 5" id="KW-0574">Periplasm</keyword>
<dbReference type="STRING" id="631454.N177_2824"/>
<dbReference type="GO" id="GO:0019808">
    <property type="term" value="F:polyamine binding"/>
    <property type="evidence" value="ECO:0007669"/>
    <property type="project" value="InterPro"/>
</dbReference>
<dbReference type="OrthoDB" id="9769319at2"/>
<accession>V4REV7</accession>
<evidence type="ECO:0000256" key="3">
    <source>
        <dbReference type="ARBA" id="ARBA00022729"/>
    </source>
</evidence>
<comment type="subcellular location">
    <subcellularLocation>
        <location evidence="1 5">Periplasm</location>
    </subcellularLocation>
</comment>
<dbReference type="InterPro" id="IPR006059">
    <property type="entry name" value="SBP"/>
</dbReference>
<evidence type="ECO:0000256" key="6">
    <source>
        <dbReference type="SAM" id="SignalP"/>
    </source>
</evidence>
<evidence type="ECO:0000313" key="7">
    <source>
        <dbReference type="EMBL" id="ESR23879.1"/>
    </source>
</evidence>
<dbReference type="RefSeq" id="WP_023432949.1">
    <property type="nucleotide sequence ID" value="NZ_AWXZ01000037.1"/>
</dbReference>
<comment type="function">
    <text evidence="5">Required for the activity of the bacterial periplasmic transport system of putrescine.</text>
</comment>
<gene>
    <name evidence="7" type="ORF">N177_2824</name>
</gene>
<feature type="signal peptide" evidence="6">
    <location>
        <begin position="1"/>
        <end position="23"/>
    </location>
</feature>
<dbReference type="PATRIC" id="fig|631454.5.peg.2789"/>
<evidence type="ECO:0000256" key="4">
    <source>
        <dbReference type="ARBA" id="ARBA00022764"/>
    </source>
</evidence>
<dbReference type="PANTHER" id="PTHR30222">
    <property type="entry name" value="SPERMIDINE/PUTRESCINE-BINDING PERIPLASMIC PROTEIN"/>
    <property type="match status" value="1"/>
</dbReference>
<evidence type="ECO:0000256" key="5">
    <source>
        <dbReference type="PIRNR" id="PIRNR019574"/>
    </source>
</evidence>
<dbReference type="Pfam" id="PF13416">
    <property type="entry name" value="SBP_bac_8"/>
    <property type="match status" value="1"/>
</dbReference>
<dbReference type="eggNOG" id="COG0687">
    <property type="taxonomic scope" value="Bacteria"/>
</dbReference>
<reference evidence="7 8" key="1">
    <citation type="journal article" date="2014" name="Genome Announc.">
        <title>Draft Genome Sequence of Lutibaculum baratangense Strain AMV1T, Isolated from a Mud Volcano in Andamans, India.</title>
        <authorList>
            <person name="Singh A."/>
            <person name="Sreenivas A."/>
            <person name="Sathyanarayana Reddy G."/>
            <person name="Pinnaka A.K."/>
            <person name="Shivaji S."/>
        </authorList>
    </citation>
    <scope>NUCLEOTIDE SEQUENCE [LARGE SCALE GENOMIC DNA]</scope>
    <source>
        <strain evidence="7 8">AMV1</strain>
    </source>
</reference>
<dbReference type="GO" id="GO:0015846">
    <property type="term" value="P:polyamine transport"/>
    <property type="evidence" value="ECO:0007669"/>
    <property type="project" value="InterPro"/>
</dbReference>
<dbReference type="AlphaFoldDB" id="V4REV7"/>